<gene>
    <name evidence="7" type="ORF">EKO24_007135</name>
</gene>
<dbReference type="InterPro" id="IPR029787">
    <property type="entry name" value="Nucleotide_cyclase"/>
</dbReference>
<dbReference type="InterPro" id="IPR000160">
    <property type="entry name" value="GGDEF_dom"/>
</dbReference>
<dbReference type="Gene3D" id="3.40.190.10">
    <property type="entry name" value="Periplasmic binding protein-like II"/>
    <property type="match status" value="4"/>
</dbReference>
<feature type="domain" description="PAS" evidence="3">
    <location>
        <begin position="606"/>
        <end position="652"/>
    </location>
</feature>
<dbReference type="Pfam" id="PF00497">
    <property type="entry name" value="SBP_bac_3"/>
    <property type="match status" value="1"/>
</dbReference>
<feature type="domain" description="PAC" evidence="4">
    <location>
        <begin position="679"/>
        <end position="731"/>
    </location>
</feature>
<feature type="domain" description="GGDEF" evidence="6">
    <location>
        <begin position="763"/>
        <end position="896"/>
    </location>
</feature>
<dbReference type="InterPro" id="IPR035965">
    <property type="entry name" value="PAS-like_dom_sf"/>
</dbReference>
<dbReference type="SMART" id="SM00052">
    <property type="entry name" value="EAL"/>
    <property type="match status" value="1"/>
</dbReference>
<feature type="domain" description="EAL" evidence="5">
    <location>
        <begin position="905"/>
        <end position="1159"/>
    </location>
</feature>
<dbReference type="CDD" id="cd00130">
    <property type="entry name" value="PAS"/>
    <property type="match status" value="1"/>
</dbReference>
<dbReference type="SMART" id="SM00091">
    <property type="entry name" value="PAS"/>
    <property type="match status" value="1"/>
</dbReference>
<keyword evidence="2" id="KW-0732">Signal</keyword>
<dbReference type="InterPro" id="IPR000014">
    <property type="entry name" value="PAS"/>
</dbReference>
<dbReference type="Pfam" id="PF13426">
    <property type="entry name" value="PAS_9"/>
    <property type="match status" value="1"/>
</dbReference>
<proteinExistence type="predicted"/>
<feature type="chain" id="PRO_5046288388" evidence="2">
    <location>
        <begin position="24"/>
        <end position="1173"/>
    </location>
</feature>
<evidence type="ECO:0000313" key="8">
    <source>
        <dbReference type="Proteomes" id="UP000733744"/>
    </source>
</evidence>
<dbReference type="Gene3D" id="3.30.70.270">
    <property type="match status" value="1"/>
</dbReference>
<dbReference type="PROSITE" id="PS50883">
    <property type="entry name" value="EAL"/>
    <property type="match status" value="1"/>
</dbReference>
<reference evidence="7 8" key="1">
    <citation type="journal article" date="2019" name="Antonie Van Leeuwenhoek">
        <title>Description of 'Ca. Methylobacter oryzae' KRF1, a novel species from the environmentally important Methylobacter clade 2.</title>
        <authorList>
            <person name="Khatri K."/>
            <person name="Mohite J.A."/>
            <person name="Pandit P.S."/>
            <person name="Bahulikar R."/>
            <person name="Rahalkar M.C."/>
        </authorList>
    </citation>
    <scope>NUCLEOTIDE SEQUENCE [LARGE SCALE GENOMIC DNA]</scope>
    <source>
        <strain evidence="7 8">KRF1</strain>
    </source>
</reference>
<evidence type="ECO:0000259" key="5">
    <source>
        <dbReference type="PROSITE" id="PS50883"/>
    </source>
</evidence>
<dbReference type="Pfam" id="PF00563">
    <property type="entry name" value="EAL"/>
    <property type="match status" value="1"/>
</dbReference>
<evidence type="ECO:0000313" key="7">
    <source>
        <dbReference type="EMBL" id="TRW98530.1"/>
    </source>
</evidence>
<feature type="signal peptide" evidence="2">
    <location>
        <begin position="1"/>
        <end position="23"/>
    </location>
</feature>
<dbReference type="CDD" id="cd01007">
    <property type="entry name" value="PBP2_BvgS_HisK_like"/>
    <property type="match status" value="1"/>
</dbReference>
<sequence length="1173" mass="133214">MLMILFRLATLLYLALCSSPLLAELAQQPAEKVSLQLKWLHSFQFAGYYAAKEKGFYAEENLDVNIRERIPLINNIEQVLNGESQYGVADTGLLGQRLVGKPVVVLASIFQHNPLVYLTLKESGIVSPYELKGKRVMEDYYDNAPLLAMLYETGIAADEFTHLSNSLNPDDLINHKTDAMVSYLTDQIDYFKKKGIEINIIDPRNYGVDFLSDNLFTTEQEIARHPDRVQRFLRASLKGWDYALKHQNELIQIVLSKYNSDGRLSAEHLRFEAQETVKMILPESVPIGQTDVKRFQRIADTYKQLGLATSIDRLEGFVYGQTKPAKLNFSAAERAWLQAHPVIRVGIDRDFAPYEWVDAKGNYLGLSAEYIALIEQRLGVKLDIVKDKAWAEILTMAQQGQLDMLSNANKTPEREQFLIFTEAYLNTPAIIIGNGNHGFIGTLDRLNGKQVTLEKGYFMQELLMHDHPEIQLVLAKDIHDALTMVSSNKADAYIGDAASANYAIKREGMLNLSFSGDTNYKSYHRMAATKANPELASILAKALADIPQSEKDAIQNRWMSLKYEAGIRTETVLLYSAAALLLLAIIVRWNMRLRREIDKRKQVEEKQRMAASVFANTQEGILITDMQRRIIDTNPAFSNITGYARDEVLGKNPRLLKSGLHDTGFYEKMWQTINQQGYWCGEVWNRKKGGEIFAEWLTISAVTDQLGKITHYIGTSSDITQLKEQERKLELMAHYDPLTGVPNRILLSDRMRLALAQTKRDQCLMAVGYLDLDGFKPVNDKLGHEAGDQLLVEVALRIKNALREGDTIARLGGDEFVFLLLGLEKVEDCEITLHRLLEVISEPVNLRNQVVSVSASIGVSIFPEDNTDPDTLLRHADQAMYQAKQEGKNCFHIYNLELDRQLHSHREALNRIEQALENEEFELFFQPKVDMQQGAVFGAEALIRWRHPERGLVMPCDFLPLLEKHDLITRLDAWVIDKALQHMENWQRLGLQLQISVNITAKSLQTDDFVLQLYYAFERYPSIKPAHFELEILETQALLDLTLTSQIIRDCQTLGVQFALDDFGTGYSSLSYLKHLPAETLKIDQTFVRNMLEDEDDLAIVQGVIGLAESFRRQVIAEGVESVQHGIALMQMGCHHAQGYGIAKPMPAADLAAWVQEWEISVEWKEFKQSQEH</sequence>
<dbReference type="Proteomes" id="UP000733744">
    <property type="component" value="Unassembled WGS sequence"/>
</dbReference>
<dbReference type="SMART" id="SM00267">
    <property type="entry name" value="GGDEF"/>
    <property type="match status" value="1"/>
</dbReference>
<dbReference type="Gene3D" id="3.30.450.20">
    <property type="entry name" value="PAS domain"/>
    <property type="match status" value="1"/>
</dbReference>
<dbReference type="SUPFAM" id="SSF55073">
    <property type="entry name" value="Nucleotide cyclase"/>
    <property type="match status" value="1"/>
</dbReference>
<accession>A0ABY3CCB7</accession>
<dbReference type="SUPFAM" id="SSF53850">
    <property type="entry name" value="Periplasmic binding protein-like II"/>
    <property type="match status" value="2"/>
</dbReference>
<protein>
    <submittedName>
        <fullName evidence="7">EAL domain-containing protein</fullName>
    </submittedName>
</protein>
<dbReference type="CDD" id="cd01949">
    <property type="entry name" value="GGDEF"/>
    <property type="match status" value="1"/>
</dbReference>
<dbReference type="NCBIfam" id="TIGR00254">
    <property type="entry name" value="GGDEF"/>
    <property type="match status" value="1"/>
</dbReference>
<dbReference type="PANTHER" id="PTHR44757:SF2">
    <property type="entry name" value="BIOFILM ARCHITECTURE MAINTENANCE PROTEIN MBAA"/>
    <property type="match status" value="1"/>
</dbReference>
<comment type="caution">
    <text evidence="7">The sequence shown here is derived from an EMBL/GenBank/DDBJ whole genome shotgun (WGS) entry which is preliminary data.</text>
</comment>
<dbReference type="Pfam" id="PF00990">
    <property type="entry name" value="GGDEF"/>
    <property type="match status" value="1"/>
</dbReference>
<dbReference type="Gene3D" id="3.20.20.450">
    <property type="entry name" value="EAL domain"/>
    <property type="match status" value="1"/>
</dbReference>
<dbReference type="PROSITE" id="PS50112">
    <property type="entry name" value="PAS"/>
    <property type="match status" value="1"/>
</dbReference>
<dbReference type="SUPFAM" id="SSF141868">
    <property type="entry name" value="EAL domain-like"/>
    <property type="match status" value="1"/>
</dbReference>
<dbReference type="InterPro" id="IPR052155">
    <property type="entry name" value="Biofilm_reg_signaling"/>
</dbReference>
<dbReference type="EMBL" id="RYFG02000066">
    <property type="protein sequence ID" value="TRW98530.1"/>
    <property type="molecule type" value="Genomic_DNA"/>
</dbReference>
<dbReference type="NCBIfam" id="TIGR00229">
    <property type="entry name" value="sensory_box"/>
    <property type="match status" value="1"/>
</dbReference>
<dbReference type="InterPro" id="IPR001638">
    <property type="entry name" value="Solute-binding_3/MltF_N"/>
</dbReference>
<dbReference type="InterPro" id="IPR001610">
    <property type="entry name" value="PAC"/>
</dbReference>
<keyword evidence="8" id="KW-1185">Reference proteome</keyword>
<dbReference type="SMART" id="SM00086">
    <property type="entry name" value="PAC"/>
    <property type="match status" value="1"/>
</dbReference>
<organism evidence="7 8">
    <name type="scientific">Candidatus Methylobacter oryzae</name>
    <dbReference type="NCBI Taxonomy" id="2497749"/>
    <lineage>
        <taxon>Bacteria</taxon>
        <taxon>Pseudomonadati</taxon>
        <taxon>Pseudomonadota</taxon>
        <taxon>Gammaproteobacteria</taxon>
        <taxon>Methylococcales</taxon>
        <taxon>Methylococcaceae</taxon>
        <taxon>Methylobacter</taxon>
    </lineage>
</organism>
<evidence type="ECO:0000259" key="3">
    <source>
        <dbReference type="PROSITE" id="PS50112"/>
    </source>
</evidence>
<dbReference type="SMART" id="SM00062">
    <property type="entry name" value="PBPb"/>
    <property type="match status" value="1"/>
</dbReference>
<keyword evidence="1" id="KW-0175">Coiled coil</keyword>
<evidence type="ECO:0000259" key="6">
    <source>
        <dbReference type="PROSITE" id="PS50887"/>
    </source>
</evidence>
<dbReference type="CDD" id="cd01948">
    <property type="entry name" value="EAL"/>
    <property type="match status" value="1"/>
</dbReference>
<dbReference type="PANTHER" id="PTHR44757">
    <property type="entry name" value="DIGUANYLATE CYCLASE DGCP"/>
    <property type="match status" value="1"/>
</dbReference>
<dbReference type="PROSITE" id="PS50887">
    <property type="entry name" value="GGDEF"/>
    <property type="match status" value="1"/>
</dbReference>
<dbReference type="Pfam" id="PF09084">
    <property type="entry name" value="NMT1"/>
    <property type="match status" value="1"/>
</dbReference>
<dbReference type="InterPro" id="IPR043128">
    <property type="entry name" value="Rev_trsase/Diguanyl_cyclase"/>
</dbReference>
<evidence type="ECO:0000256" key="1">
    <source>
        <dbReference type="SAM" id="Coils"/>
    </source>
</evidence>
<evidence type="ECO:0000256" key="2">
    <source>
        <dbReference type="SAM" id="SignalP"/>
    </source>
</evidence>
<dbReference type="InterPro" id="IPR035919">
    <property type="entry name" value="EAL_sf"/>
</dbReference>
<dbReference type="PROSITE" id="PS50113">
    <property type="entry name" value="PAC"/>
    <property type="match status" value="1"/>
</dbReference>
<evidence type="ECO:0000259" key="4">
    <source>
        <dbReference type="PROSITE" id="PS50113"/>
    </source>
</evidence>
<dbReference type="InterPro" id="IPR015168">
    <property type="entry name" value="SsuA/THI5"/>
</dbReference>
<name>A0ABY3CCB7_9GAMM</name>
<dbReference type="InterPro" id="IPR001633">
    <property type="entry name" value="EAL_dom"/>
</dbReference>
<feature type="coiled-coil region" evidence="1">
    <location>
        <begin position="895"/>
        <end position="922"/>
    </location>
</feature>
<dbReference type="SUPFAM" id="SSF55785">
    <property type="entry name" value="PYP-like sensor domain (PAS domain)"/>
    <property type="match status" value="1"/>
</dbReference>
<dbReference type="InterPro" id="IPR000700">
    <property type="entry name" value="PAS-assoc_C"/>
</dbReference>